<proteinExistence type="predicted"/>
<feature type="compositionally biased region" description="Basic and acidic residues" evidence="1">
    <location>
        <begin position="75"/>
        <end position="84"/>
    </location>
</feature>
<feature type="compositionally biased region" description="Basic residues" evidence="1">
    <location>
        <begin position="49"/>
        <end position="74"/>
    </location>
</feature>
<dbReference type="EMBL" id="CADCVT010000482">
    <property type="protein sequence ID" value="CAA9537170.1"/>
    <property type="molecule type" value="Genomic_DNA"/>
</dbReference>
<feature type="compositionally biased region" description="Basic residues" evidence="1">
    <location>
        <begin position="168"/>
        <end position="177"/>
    </location>
</feature>
<feature type="compositionally biased region" description="Basic and acidic residues" evidence="1">
    <location>
        <begin position="1"/>
        <end position="19"/>
    </location>
</feature>
<feature type="compositionally biased region" description="Basic residues" evidence="1">
    <location>
        <begin position="85"/>
        <end position="105"/>
    </location>
</feature>
<protein>
    <submittedName>
        <fullName evidence="2">Uncharacterized protein</fullName>
    </submittedName>
</protein>
<name>A0A6J4U0L7_9ACTN</name>
<feature type="compositionally biased region" description="Basic and acidic residues" evidence="1">
    <location>
        <begin position="33"/>
        <end position="48"/>
    </location>
</feature>
<feature type="region of interest" description="Disordered" evidence="1">
    <location>
        <begin position="144"/>
        <end position="186"/>
    </location>
</feature>
<accession>A0A6J4U0L7</accession>
<gene>
    <name evidence="2" type="ORF">AVDCRST_MAG85-4240</name>
</gene>
<feature type="non-terminal residue" evidence="2">
    <location>
        <position position="192"/>
    </location>
</feature>
<feature type="compositionally biased region" description="Basic residues" evidence="1">
    <location>
        <begin position="20"/>
        <end position="32"/>
    </location>
</feature>
<dbReference type="AlphaFoldDB" id="A0A6J4U0L7"/>
<feature type="non-terminal residue" evidence="2">
    <location>
        <position position="1"/>
    </location>
</feature>
<sequence length="192" mass="22116">ERLGARHRLDPRVDRPGRADRRRRRPPRGRARTARDHDELAPRRDRAPHGRAQRRPRLAARPRRGRQRAARGRRERVVRADGPAHRRPRRRRRVLQLGRGARRPVPRAGLPPGRGSRRPWLLGLARRDAHGQPRQVLRGRALRGLGGGDQEAQRRRGVLAVPTARNQGGRHGRRRPPRRPDDRALGPVHILL</sequence>
<evidence type="ECO:0000313" key="2">
    <source>
        <dbReference type="EMBL" id="CAA9537170.1"/>
    </source>
</evidence>
<reference evidence="2" key="1">
    <citation type="submission" date="2020-02" db="EMBL/GenBank/DDBJ databases">
        <authorList>
            <person name="Meier V. D."/>
        </authorList>
    </citation>
    <scope>NUCLEOTIDE SEQUENCE</scope>
    <source>
        <strain evidence="2">AVDCRST_MAG85</strain>
    </source>
</reference>
<feature type="region of interest" description="Disordered" evidence="1">
    <location>
        <begin position="1"/>
        <end position="119"/>
    </location>
</feature>
<evidence type="ECO:0000256" key="1">
    <source>
        <dbReference type="SAM" id="MobiDB-lite"/>
    </source>
</evidence>
<organism evidence="2">
    <name type="scientific">uncultured Solirubrobacteraceae bacterium</name>
    <dbReference type="NCBI Taxonomy" id="1162706"/>
    <lineage>
        <taxon>Bacteria</taxon>
        <taxon>Bacillati</taxon>
        <taxon>Actinomycetota</taxon>
        <taxon>Thermoleophilia</taxon>
        <taxon>Solirubrobacterales</taxon>
        <taxon>Solirubrobacteraceae</taxon>
        <taxon>environmental samples</taxon>
    </lineage>
</organism>